<name>A0A4Q0MMW2_9HYPH</name>
<dbReference type="OrthoDB" id="7306769at2"/>
<gene>
    <name evidence="1" type="ORF">EK403_03225</name>
</gene>
<dbReference type="Pfam" id="PF10123">
    <property type="entry name" value="Mu-like_Pro"/>
    <property type="match status" value="1"/>
</dbReference>
<reference evidence="1 2" key="1">
    <citation type="submission" date="2018-12" db="EMBL/GenBank/DDBJ databases">
        <title>bacterium Hansschlegelia zhihuaiae S113.</title>
        <authorList>
            <person name="He J."/>
        </authorList>
    </citation>
    <scope>NUCLEOTIDE SEQUENCE [LARGE SCALE GENOMIC DNA]</scope>
    <source>
        <strain evidence="1 2">S 113</strain>
    </source>
</reference>
<dbReference type="InterPro" id="IPR012106">
    <property type="entry name" value="Phage_Mu_Gp1"/>
</dbReference>
<comment type="caution">
    <text evidence="1">The sequence shown here is derived from an EMBL/GenBank/DDBJ whole genome shotgun (WGS) entry which is preliminary data.</text>
</comment>
<accession>A0A4Q0MMW2</accession>
<keyword evidence="2" id="KW-1185">Reference proteome</keyword>
<dbReference type="RefSeq" id="WP_128776064.1">
    <property type="nucleotide sequence ID" value="NZ_RYFI01000002.1"/>
</dbReference>
<evidence type="ECO:0000313" key="2">
    <source>
        <dbReference type="Proteomes" id="UP000289708"/>
    </source>
</evidence>
<proteinExistence type="predicted"/>
<organism evidence="1 2">
    <name type="scientific">Hansschlegelia zhihuaiae</name>
    <dbReference type="NCBI Taxonomy" id="405005"/>
    <lineage>
        <taxon>Bacteria</taxon>
        <taxon>Pseudomonadati</taxon>
        <taxon>Pseudomonadota</taxon>
        <taxon>Alphaproteobacteria</taxon>
        <taxon>Hyphomicrobiales</taxon>
        <taxon>Methylopilaceae</taxon>
        <taxon>Hansschlegelia</taxon>
    </lineage>
</organism>
<evidence type="ECO:0000313" key="1">
    <source>
        <dbReference type="EMBL" id="RXF75074.1"/>
    </source>
</evidence>
<dbReference type="EMBL" id="RYFI01000002">
    <property type="protein sequence ID" value="RXF75074.1"/>
    <property type="molecule type" value="Genomic_DNA"/>
</dbReference>
<protein>
    <submittedName>
        <fullName evidence="1">Uncharacterized protein</fullName>
    </submittedName>
</protein>
<dbReference type="Proteomes" id="UP000289708">
    <property type="component" value="Unassembled WGS sequence"/>
</dbReference>
<dbReference type="AlphaFoldDB" id="A0A4Q0MMW2"/>
<sequence>MSNAAATEIALCAALPLPAAGDAAHPKAPEFIHLVPAGDVATVDGRGPYRMPDAAKVAASFVSGSRLPICENHAIDYAAPKGGPSPARGWIVGLQARDDGLWGKVEWTAAGARLVTSKAYREISPALVHRKDGEVVGVARASLVNMANLRGLVALHSQQGHSMDLLPQLRQALGLAESADEAAVLAAVKGQAARVSTHAAIAAALGVDAGAATEVALQGVQAAGAKAVTEALKPINAALGLAADAAPAVALQAVQELRDPAKHVPAATVTALQSQLRELGESITKERATAFVDAAIKAGKPIVPLRDHYIARHMASPDEAKRVETEIGAMVSLQGARPRPTPKEGEPALSEVDDQVIALMGVDPKAFAAARKLEEEKRV</sequence>